<dbReference type="Gene3D" id="3.40.50.300">
    <property type="entry name" value="P-loop containing nucleotide triphosphate hydrolases"/>
    <property type="match status" value="1"/>
</dbReference>
<dbReference type="PANTHER" id="PTHR11669">
    <property type="entry name" value="REPLICATION FACTOR C / DNA POLYMERASE III GAMMA-TAU SUBUNIT"/>
    <property type="match status" value="1"/>
</dbReference>
<dbReference type="InterPro" id="IPR050238">
    <property type="entry name" value="DNA_Rep/Repair_Clamp_Loader"/>
</dbReference>
<dbReference type="Proteomes" id="UP000262583">
    <property type="component" value="Chromosome"/>
</dbReference>
<dbReference type="EMBL" id="CP030759">
    <property type="protein sequence ID" value="AXA35200.1"/>
    <property type="molecule type" value="Genomic_DNA"/>
</dbReference>
<protein>
    <submittedName>
        <fullName evidence="1">DNA polymerase III delta prime subunit</fullName>
    </submittedName>
</protein>
<evidence type="ECO:0000313" key="1">
    <source>
        <dbReference type="EMBL" id="AXA35200.1"/>
    </source>
</evidence>
<dbReference type="AlphaFoldDB" id="A0A2Z4Y281"/>
<dbReference type="Pfam" id="PF13177">
    <property type="entry name" value="DNA_pol3_delta2"/>
    <property type="match status" value="1"/>
</dbReference>
<sequence length="364" mass="39677">MTSRFGQVRSAQQHVFETLIGHDSAKIYLRNAVEMSALPHALLIHGPQGVGKLSLAYALAKYINCASQAPTNCSCSVCRKIASDAFADILIVEPRGAAGQITLAGWKAGRDESDGDPAYYRFIDTAPLEGVRKVLIIRQAERMNLALANFLLKLIEEPPSYLQIILITDRPGEILPTIRSRCAPVKLCPLNGAEMTQFVSAVAPDLAERNRALLLRLSAGSPGRLLEMLSTDPAKEQDAVAKEMNLFLENGFPALFRVARNLAGIGEQRGGGSADALTHTLNAMLAWFRDAMLAKVVCPTAFQRLSLHIEADTFGRFASGTSLEGLAEAFLATQQMAEYVPRQTDRQYVLELALSRIGRALRAR</sequence>
<dbReference type="InterPro" id="IPR027417">
    <property type="entry name" value="P-loop_NTPase"/>
</dbReference>
<accession>A0A2Z4Y281</accession>
<dbReference type="KEGG" id="schv:BRCON_0423"/>
<evidence type="ECO:0000313" key="2">
    <source>
        <dbReference type="Proteomes" id="UP000262583"/>
    </source>
</evidence>
<dbReference type="GO" id="GO:0006261">
    <property type="term" value="P:DNA-templated DNA replication"/>
    <property type="evidence" value="ECO:0007669"/>
    <property type="project" value="TreeGrafter"/>
</dbReference>
<name>A0A2Z4Y281_SUMC1</name>
<dbReference type="SUPFAM" id="SSF52540">
    <property type="entry name" value="P-loop containing nucleoside triphosphate hydrolases"/>
    <property type="match status" value="1"/>
</dbReference>
<dbReference type="PANTHER" id="PTHR11669:SF8">
    <property type="entry name" value="DNA POLYMERASE III SUBUNIT DELTA"/>
    <property type="match status" value="1"/>
</dbReference>
<gene>
    <name evidence="1" type="ORF">BRCON_0423</name>
</gene>
<organism evidence="1 2">
    <name type="scientific">Sumerlaea chitinivorans</name>
    <dbReference type="NCBI Taxonomy" id="2250252"/>
    <lineage>
        <taxon>Bacteria</taxon>
        <taxon>Candidatus Sumerlaeota</taxon>
        <taxon>Candidatus Sumerlaeia</taxon>
        <taxon>Candidatus Sumerlaeales</taxon>
        <taxon>Candidatus Sumerlaeaceae</taxon>
        <taxon>Candidatus Sumerlaea</taxon>
    </lineage>
</organism>
<proteinExistence type="predicted"/>
<reference evidence="1 2" key="1">
    <citation type="submission" date="2018-05" db="EMBL/GenBank/DDBJ databases">
        <title>A metagenomic window into the 2 km-deep terrestrial subsurface aquifer revealed taxonomically and functionally diverse microbial community comprising novel uncultured bacterial lineages.</title>
        <authorList>
            <person name="Kadnikov V.V."/>
            <person name="Mardanov A.V."/>
            <person name="Beletsky A.V."/>
            <person name="Banks D."/>
            <person name="Pimenov N.V."/>
            <person name="Frank Y.A."/>
            <person name="Karnachuk O.V."/>
            <person name="Ravin N.V."/>
        </authorList>
    </citation>
    <scope>NUCLEOTIDE SEQUENCE [LARGE SCALE GENOMIC DNA]</scope>
    <source>
        <strain evidence="1">BY</strain>
    </source>
</reference>